<protein>
    <submittedName>
        <fullName evidence="1">Uncharacterized protein</fullName>
    </submittedName>
</protein>
<dbReference type="AlphaFoldDB" id="A0A0E9R1G3"/>
<reference evidence="1" key="2">
    <citation type="journal article" date="2015" name="Fish Shellfish Immunol.">
        <title>Early steps in the European eel (Anguilla anguilla)-Vibrio vulnificus interaction in the gills: Role of the RtxA13 toxin.</title>
        <authorList>
            <person name="Callol A."/>
            <person name="Pajuelo D."/>
            <person name="Ebbesson L."/>
            <person name="Teles M."/>
            <person name="MacKenzie S."/>
            <person name="Amaro C."/>
        </authorList>
    </citation>
    <scope>NUCLEOTIDE SEQUENCE</scope>
</reference>
<dbReference type="EMBL" id="GBXM01086399">
    <property type="protein sequence ID" value="JAH22178.1"/>
    <property type="molecule type" value="Transcribed_RNA"/>
</dbReference>
<accession>A0A0E9R1G3</accession>
<name>A0A0E9R1G3_ANGAN</name>
<proteinExistence type="predicted"/>
<sequence length="29" mass="3413">MPMLIWTGAWSSDSSLPKPYFYFKIESTE</sequence>
<organism evidence="1">
    <name type="scientific">Anguilla anguilla</name>
    <name type="common">European freshwater eel</name>
    <name type="synonym">Muraena anguilla</name>
    <dbReference type="NCBI Taxonomy" id="7936"/>
    <lineage>
        <taxon>Eukaryota</taxon>
        <taxon>Metazoa</taxon>
        <taxon>Chordata</taxon>
        <taxon>Craniata</taxon>
        <taxon>Vertebrata</taxon>
        <taxon>Euteleostomi</taxon>
        <taxon>Actinopterygii</taxon>
        <taxon>Neopterygii</taxon>
        <taxon>Teleostei</taxon>
        <taxon>Anguilliformes</taxon>
        <taxon>Anguillidae</taxon>
        <taxon>Anguilla</taxon>
    </lineage>
</organism>
<evidence type="ECO:0000313" key="1">
    <source>
        <dbReference type="EMBL" id="JAH22178.1"/>
    </source>
</evidence>
<reference evidence="1" key="1">
    <citation type="submission" date="2014-11" db="EMBL/GenBank/DDBJ databases">
        <authorList>
            <person name="Amaro Gonzalez C."/>
        </authorList>
    </citation>
    <scope>NUCLEOTIDE SEQUENCE</scope>
</reference>